<dbReference type="GO" id="GO:0000801">
    <property type="term" value="C:central element"/>
    <property type="evidence" value="ECO:0007669"/>
    <property type="project" value="TreeGrafter"/>
</dbReference>
<gene>
    <name evidence="1" type="ORF">UY3_12210</name>
</gene>
<dbReference type="PANTHER" id="PTHR35449">
    <property type="entry name" value="PROTEIN SIX6OS1"/>
    <property type="match status" value="1"/>
</dbReference>
<evidence type="ECO:0000313" key="1">
    <source>
        <dbReference type="EMBL" id="EMP30655.1"/>
    </source>
</evidence>
<evidence type="ECO:0000313" key="2">
    <source>
        <dbReference type="Proteomes" id="UP000031443"/>
    </source>
</evidence>
<dbReference type="InterPro" id="IPR031380">
    <property type="entry name" value="SIX6OS1"/>
</dbReference>
<dbReference type="eggNOG" id="ENOG502QQ3A">
    <property type="taxonomic scope" value="Eukaryota"/>
</dbReference>
<protein>
    <submittedName>
        <fullName evidence="1">Protein SIX6OS1</fullName>
    </submittedName>
</protein>
<accession>M7B551</accession>
<feature type="non-terminal residue" evidence="1">
    <location>
        <position position="56"/>
    </location>
</feature>
<dbReference type="STRING" id="8469.M7B551"/>
<keyword evidence="2" id="KW-1185">Reference proteome</keyword>
<organism evidence="1 2">
    <name type="scientific">Chelonia mydas</name>
    <name type="common">Green sea-turtle</name>
    <name type="synonym">Chelonia agassizi</name>
    <dbReference type="NCBI Taxonomy" id="8469"/>
    <lineage>
        <taxon>Eukaryota</taxon>
        <taxon>Metazoa</taxon>
        <taxon>Chordata</taxon>
        <taxon>Craniata</taxon>
        <taxon>Vertebrata</taxon>
        <taxon>Euteleostomi</taxon>
        <taxon>Archelosauria</taxon>
        <taxon>Testudinata</taxon>
        <taxon>Testudines</taxon>
        <taxon>Cryptodira</taxon>
        <taxon>Durocryptodira</taxon>
        <taxon>Americhelydia</taxon>
        <taxon>Chelonioidea</taxon>
        <taxon>Cheloniidae</taxon>
        <taxon>Chelonia</taxon>
    </lineage>
</organism>
<proteinExistence type="predicted"/>
<reference evidence="2" key="1">
    <citation type="journal article" date="2013" name="Nat. Genet.">
        <title>The draft genomes of soft-shell turtle and green sea turtle yield insights into the development and evolution of the turtle-specific body plan.</title>
        <authorList>
            <person name="Wang Z."/>
            <person name="Pascual-Anaya J."/>
            <person name="Zadissa A."/>
            <person name="Li W."/>
            <person name="Niimura Y."/>
            <person name="Huang Z."/>
            <person name="Li C."/>
            <person name="White S."/>
            <person name="Xiong Z."/>
            <person name="Fang D."/>
            <person name="Wang B."/>
            <person name="Ming Y."/>
            <person name="Chen Y."/>
            <person name="Zheng Y."/>
            <person name="Kuraku S."/>
            <person name="Pignatelli M."/>
            <person name="Herrero J."/>
            <person name="Beal K."/>
            <person name="Nozawa M."/>
            <person name="Li Q."/>
            <person name="Wang J."/>
            <person name="Zhang H."/>
            <person name="Yu L."/>
            <person name="Shigenobu S."/>
            <person name="Wang J."/>
            <person name="Liu J."/>
            <person name="Flicek P."/>
            <person name="Searle S."/>
            <person name="Wang J."/>
            <person name="Kuratani S."/>
            <person name="Yin Y."/>
            <person name="Aken B."/>
            <person name="Zhang G."/>
            <person name="Irie N."/>
        </authorList>
    </citation>
    <scope>NUCLEOTIDE SEQUENCE [LARGE SCALE GENOMIC DNA]</scope>
</reference>
<dbReference type="GO" id="GO:0007129">
    <property type="term" value="P:homologous chromosome pairing at meiosis"/>
    <property type="evidence" value="ECO:0007669"/>
    <property type="project" value="TreeGrafter"/>
</dbReference>
<dbReference type="GO" id="GO:0007283">
    <property type="term" value="P:spermatogenesis"/>
    <property type="evidence" value="ECO:0007669"/>
    <property type="project" value="TreeGrafter"/>
</dbReference>
<dbReference type="GO" id="GO:0010705">
    <property type="term" value="P:meiotic DNA double-strand break processing involved in reciprocal meiotic recombination"/>
    <property type="evidence" value="ECO:0007669"/>
    <property type="project" value="TreeGrafter"/>
</dbReference>
<sequence length="56" mass="7119">RKMYQDHMNQYKEILKQHKAKYSENALAQEYYMKKKEIEEIQNRVLKHSEQFKWKE</sequence>
<dbReference type="GO" id="GO:0048477">
    <property type="term" value="P:oogenesis"/>
    <property type="evidence" value="ECO:0007669"/>
    <property type="project" value="TreeGrafter"/>
</dbReference>
<dbReference type="EMBL" id="KB548796">
    <property type="protein sequence ID" value="EMP30655.1"/>
    <property type="molecule type" value="Genomic_DNA"/>
</dbReference>
<name>M7B551_CHEMY</name>
<dbReference type="Pfam" id="PF15676">
    <property type="entry name" value="S6OS1"/>
    <property type="match status" value="1"/>
</dbReference>
<feature type="non-terminal residue" evidence="1">
    <location>
        <position position="1"/>
    </location>
</feature>
<dbReference type="Proteomes" id="UP000031443">
    <property type="component" value="Unassembled WGS sequence"/>
</dbReference>
<dbReference type="AlphaFoldDB" id="M7B551"/>
<dbReference type="PANTHER" id="PTHR35449:SF1">
    <property type="entry name" value="PROTEIN SIX6OS1"/>
    <property type="match status" value="1"/>
</dbReference>